<dbReference type="AlphaFoldDB" id="A0A1Y2KWN0"/>
<evidence type="ECO:0000313" key="1">
    <source>
        <dbReference type="EMBL" id="OSQ36101.1"/>
    </source>
</evidence>
<name>A0A1Y2KWN0_9PROT</name>
<protein>
    <submittedName>
        <fullName evidence="1">Uncharacterized protein</fullName>
    </submittedName>
</protein>
<dbReference type="Proteomes" id="UP000193391">
    <property type="component" value="Unassembled WGS sequence"/>
</dbReference>
<evidence type="ECO:0000313" key="2">
    <source>
        <dbReference type="Proteomes" id="UP000193391"/>
    </source>
</evidence>
<dbReference type="EMBL" id="JFKA01000012">
    <property type="protein sequence ID" value="OSQ36101.1"/>
    <property type="molecule type" value="Genomic_DNA"/>
</dbReference>
<gene>
    <name evidence="1" type="ORF">TMES_18645</name>
</gene>
<sequence>MAYIFTEAQNPLEVAEREWGKADPIMFTKFTSCIGIMGIKDGKVIGVHLTLMGTEDEWVTNANIDQAVALLDGATNPVVIGQIEIWEDTVPGVYQHLLDTLHPVAIYPKDDGIYGGQNDNGSVKILTAP</sequence>
<proteinExistence type="predicted"/>
<accession>A0A1Y2KWN0</accession>
<organism evidence="1 2">
    <name type="scientific">Thalassospira mesophila</name>
    <dbReference type="NCBI Taxonomy" id="1293891"/>
    <lineage>
        <taxon>Bacteria</taxon>
        <taxon>Pseudomonadati</taxon>
        <taxon>Pseudomonadota</taxon>
        <taxon>Alphaproteobacteria</taxon>
        <taxon>Rhodospirillales</taxon>
        <taxon>Thalassospiraceae</taxon>
        <taxon>Thalassospira</taxon>
    </lineage>
</organism>
<keyword evidence="2" id="KW-1185">Reference proteome</keyword>
<comment type="caution">
    <text evidence="1">The sequence shown here is derived from an EMBL/GenBank/DDBJ whole genome shotgun (WGS) entry which is preliminary data.</text>
</comment>
<reference evidence="1 2" key="1">
    <citation type="submission" date="2014-03" db="EMBL/GenBank/DDBJ databases">
        <title>The draft genome sequence of Thalassospira mesophila JCM 18969.</title>
        <authorList>
            <person name="Lai Q."/>
            <person name="Shao Z."/>
        </authorList>
    </citation>
    <scope>NUCLEOTIDE SEQUENCE [LARGE SCALE GENOMIC DNA]</scope>
    <source>
        <strain evidence="1 2">JCM 18969</strain>
    </source>
</reference>